<protein>
    <recommendedName>
        <fullName evidence="2">Integrase zinc-binding domain-containing protein</fullName>
    </recommendedName>
</protein>
<dbReference type="EMBL" id="BKCJ010002678">
    <property type="protein sequence ID" value="GEU50195.1"/>
    <property type="molecule type" value="Genomic_DNA"/>
</dbReference>
<accession>A0A6L2KQ89</accession>
<organism evidence="3">
    <name type="scientific">Tanacetum cinerariifolium</name>
    <name type="common">Dalmatian daisy</name>
    <name type="synonym">Chrysanthemum cinerariifolium</name>
    <dbReference type="NCBI Taxonomy" id="118510"/>
    <lineage>
        <taxon>Eukaryota</taxon>
        <taxon>Viridiplantae</taxon>
        <taxon>Streptophyta</taxon>
        <taxon>Embryophyta</taxon>
        <taxon>Tracheophyta</taxon>
        <taxon>Spermatophyta</taxon>
        <taxon>Magnoliopsida</taxon>
        <taxon>eudicotyledons</taxon>
        <taxon>Gunneridae</taxon>
        <taxon>Pentapetalae</taxon>
        <taxon>asterids</taxon>
        <taxon>campanulids</taxon>
        <taxon>Asterales</taxon>
        <taxon>Asteraceae</taxon>
        <taxon>Asteroideae</taxon>
        <taxon>Anthemideae</taxon>
        <taxon>Anthemidinae</taxon>
        <taxon>Tanacetum</taxon>
    </lineage>
</organism>
<dbReference type="InterPro" id="IPR041588">
    <property type="entry name" value="Integrase_H2C2"/>
</dbReference>
<gene>
    <name evidence="3" type="ORF">Tci_022173</name>
</gene>
<comment type="caution">
    <text evidence="3">The sequence shown here is derived from an EMBL/GenBank/DDBJ whole genome shotgun (WGS) entry which is preliminary data.</text>
</comment>
<dbReference type="AlphaFoldDB" id="A0A6L2KQ89"/>
<sequence length="459" mass="53312">MAKSNTEGPEWPTHDILVAQLDRDEFKTTPEQKEKETDEYENALISVAMAKKIKEMVSQEIAKAQATTLLHLTERLSDTIVQSIKEELDKKLAGKVKEVTYRDLSACKPLTYMTDGSRILRDRLTPASVPRNPWIPSVKDSGRRYPEDSLSDQILGIVIPFGLTNARVAFMYLMNRHVNMKLICGKFLRGRVITYASRHLKKHKEEYLTLDIELLDLVKDYNCKILYHLGKVNVVADDLSKKTKHDALLVKSLQMVTLDFYEHIKIVYHEAWESGDVNSEHLVGQVHNLVVDSRGLKIRFGRIWIPNNKELKNLLLVEAYKLKYSIHPGATKMYYSLKPDYCWPGLKKYIVKYVEQCLTYLQVKTEHQQPYGKLQPPEIPRSTIQWYLMKSYREFQSEEGNSILEKIPRRLRNVNGEEEEEGFVGRDQYRIDIDKIWNEYGVDVIDLDDFHSGDKGEDE</sequence>
<dbReference type="Pfam" id="PF17921">
    <property type="entry name" value="Integrase_H2C2"/>
    <property type="match status" value="1"/>
</dbReference>
<name>A0A6L2KQ89_TANCI</name>
<feature type="compositionally biased region" description="Basic and acidic residues" evidence="1">
    <location>
        <begin position="21"/>
        <end position="36"/>
    </location>
</feature>
<evidence type="ECO:0000259" key="2">
    <source>
        <dbReference type="Pfam" id="PF17921"/>
    </source>
</evidence>
<feature type="region of interest" description="Disordered" evidence="1">
    <location>
        <begin position="1"/>
        <end position="38"/>
    </location>
</feature>
<evidence type="ECO:0000313" key="3">
    <source>
        <dbReference type="EMBL" id="GEU50195.1"/>
    </source>
</evidence>
<evidence type="ECO:0000256" key="1">
    <source>
        <dbReference type="SAM" id="MobiDB-lite"/>
    </source>
</evidence>
<proteinExistence type="predicted"/>
<feature type="domain" description="Integrase zinc-binding" evidence="2">
    <location>
        <begin position="308"/>
        <end position="365"/>
    </location>
</feature>
<dbReference type="Gene3D" id="1.10.340.70">
    <property type="match status" value="1"/>
</dbReference>
<reference evidence="3" key="1">
    <citation type="journal article" date="2019" name="Sci. Rep.">
        <title>Draft genome of Tanacetum cinerariifolium, the natural source of mosquito coil.</title>
        <authorList>
            <person name="Yamashiro T."/>
            <person name="Shiraishi A."/>
            <person name="Satake H."/>
            <person name="Nakayama K."/>
        </authorList>
    </citation>
    <scope>NUCLEOTIDE SEQUENCE</scope>
</reference>